<evidence type="ECO:0000313" key="5">
    <source>
        <dbReference type="EMBL" id="SMQ62005.1"/>
    </source>
</evidence>
<keyword evidence="6" id="KW-1185">Reference proteome</keyword>
<dbReference type="OrthoDB" id="6238921at2"/>
<dbReference type="Gene3D" id="1.20.58.300">
    <property type="entry name" value="FlgN-like"/>
    <property type="match status" value="1"/>
</dbReference>
<evidence type="ECO:0000256" key="4">
    <source>
        <dbReference type="SAM" id="Coils"/>
    </source>
</evidence>
<evidence type="ECO:0000256" key="1">
    <source>
        <dbReference type="ARBA" id="ARBA00002397"/>
    </source>
</evidence>
<feature type="coiled-coil region" evidence="4">
    <location>
        <begin position="11"/>
        <end position="38"/>
    </location>
</feature>
<proteinExistence type="inferred from homology"/>
<dbReference type="SUPFAM" id="SSF140566">
    <property type="entry name" value="FlgN-like"/>
    <property type="match status" value="1"/>
</dbReference>
<keyword evidence="5" id="KW-0282">Flagellum</keyword>
<keyword evidence="4" id="KW-0175">Coiled coil</keyword>
<comment type="function">
    <text evidence="1">Required for the efficient initiation of filament assembly.</text>
</comment>
<dbReference type="Proteomes" id="UP000194450">
    <property type="component" value="Unassembled WGS sequence"/>
</dbReference>
<keyword evidence="5" id="KW-0966">Cell projection</keyword>
<name>A0A1Y6EHA5_9GAMM</name>
<dbReference type="InterPro" id="IPR036679">
    <property type="entry name" value="FlgN-like_sf"/>
</dbReference>
<evidence type="ECO:0000256" key="2">
    <source>
        <dbReference type="ARBA" id="ARBA00007703"/>
    </source>
</evidence>
<evidence type="ECO:0000256" key="3">
    <source>
        <dbReference type="ARBA" id="ARBA00022795"/>
    </source>
</evidence>
<protein>
    <submittedName>
        <fullName evidence="5">Flagella synthesis protein FlgN</fullName>
    </submittedName>
</protein>
<evidence type="ECO:0000313" key="6">
    <source>
        <dbReference type="Proteomes" id="UP000194450"/>
    </source>
</evidence>
<comment type="similarity">
    <text evidence="2">Belongs to the FlgN family.</text>
</comment>
<dbReference type="RefSeq" id="WP_086433810.1">
    <property type="nucleotide sequence ID" value="NZ_FXWH01000001.1"/>
</dbReference>
<dbReference type="GO" id="GO:0044780">
    <property type="term" value="P:bacterial-type flagellum assembly"/>
    <property type="evidence" value="ECO:0007669"/>
    <property type="project" value="InterPro"/>
</dbReference>
<keyword evidence="5" id="KW-0969">Cilium</keyword>
<gene>
    <name evidence="5" type="ORF">SAMN06297229_0646</name>
</gene>
<dbReference type="AlphaFoldDB" id="A0A1Y6EHA5"/>
<dbReference type="InterPro" id="IPR007809">
    <property type="entry name" value="FlgN-like"/>
</dbReference>
<dbReference type="EMBL" id="FXWH01000001">
    <property type="protein sequence ID" value="SMQ62005.1"/>
    <property type="molecule type" value="Genomic_DNA"/>
</dbReference>
<organism evidence="5 6">
    <name type="scientific">Pseudidiomarina planktonica</name>
    <dbReference type="NCBI Taxonomy" id="1323738"/>
    <lineage>
        <taxon>Bacteria</taxon>
        <taxon>Pseudomonadati</taxon>
        <taxon>Pseudomonadota</taxon>
        <taxon>Gammaproteobacteria</taxon>
        <taxon>Alteromonadales</taxon>
        <taxon>Idiomarinaceae</taxon>
        <taxon>Pseudidiomarina</taxon>
    </lineage>
</organism>
<keyword evidence="3" id="KW-1005">Bacterial flagellum biogenesis</keyword>
<reference evidence="6" key="1">
    <citation type="submission" date="2017-04" db="EMBL/GenBank/DDBJ databases">
        <authorList>
            <person name="Varghese N."/>
            <person name="Submissions S."/>
        </authorList>
    </citation>
    <scope>NUCLEOTIDE SEQUENCE [LARGE SCALE GENOMIC DNA]</scope>
</reference>
<dbReference type="Pfam" id="PF05130">
    <property type="entry name" value="FlgN"/>
    <property type="match status" value="1"/>
</dbReference>
<sequence>MASSNSSNSSTETLEQLLDKLRQNLQELAALQKQELAAVVEHKHQVVAQSTAAKQQHLHAIELIDAQLAKHPDVERLKNEPELTEQMEGLKRQLAECQQQNEVNDQVVKITLSRIEQLRDTLIRAHHRDSVTYDDKGRIR</sequence>
<accession>A0A1Y6EHA5</accession>